<evidence type="ECO:0000256" key="1">
    <source>
        <dbReference type="ARBA" id="ARBA00004651"/>
    </source>
</evidence>
<dbReference type="Pfam" id="PF11984">
    <property type="entry name" value="DUF3485"/>
    <property type="match status" value="1"/>
</dbReference>
<dbReference type="Pfam" id="PF09721">
    <property type="entry name" value="Exosortase_EpsH"/>
    <property type="match status" value="1"/>
</dbReference>
<dbReference type="eggNOG" id="COG1269">
    <property type="taxonomic scope" value="Bacteria"/>
</dbReference>
<sequence>MSADVKSALPAVAPRGVTLLPTANLTLRPRQLLPCLGVIAAILLLYRDTLSDMVLLWWRSQTFAHGFAVLPVCLWLAWRQRRSLAALRLAPAAGGFVLLPLLALAWLLAFAANVQVVAQYAVTAMIPAAVIAMLGWPAARRLAFPLAYLFLAVPFGEVFIPPLIDFTARFTVGALQLTGVPVFRENNNFSIPSGNWSVVEACSGLRYVIASLALGILYAYLNYHGLWRRIAFIVVALLLPILANGLRAYLIVMIGHWSNMQLAVGVDHLVYGWLFFGLVSLLLFWAASFWRDSPPAHSKPGMAAASLPFPAPARAILLGAAAGCVALAAAGPLLAGRIAAPGGDSRPAAAALSIAAPGGAWSALPAAAGQWRAPHAGTPLEFVQSYRGPDGPVSLQVAWYARQSRDAQLLAHLNKPYGEPWLALDDDARSVPVNGKTLHLRQITLQNGSSRLLLWRWYRQSGSDTGNSFLVKLLLAKAKLLQTDQGGAEITISAPYDDLGPPPEARLSAFLSAMLPSIQQGLNNAVDQ</sequence>
<evidence type="ECO:0000256" key="2">
    <source>
        <dbReference type="ARBA" id="ARBA00022475"/>
    </source>
</evidence>
<evidence type="ECO:0000313" key="10">
    <source>
        <dbReference type="EMBL" id="CDG83272.1"/>
    </source>
</evidence>
<feature type="transmembrane region" description="Helical" evidence="8">
    <location>
        <begin position="146"/>
        <end position="164"/>
    </location>
</feature>
<dbReference type="GO" id="GO:0005886">
    <property type="term" value="C:plasma membrane"/>
    <property type="evidence" value="ECO:0007669"/>
    <property type="project" value="UniProtKB-SubCell"/>
</dbReference>
<feature type="transmembrane region" description="Helical" evidence="8">
    <location>
        <begin position="204"/>
        <end position="223"/>
    </location>
</feature>
<feature type="transmembrane region" description="Helical" evidence="8">
    <location>
        <begin position="270"/>
        <end position="290"/>
    </location>
</feature>
<keyword evidence="11" id="KW-1185">Reference proteome</keyword>
<dbReference type="NCBIfam" id="TIGR02914">
    <property type="entry name" value="EpsI_fam"/>
    <property type="match status" value="1"/>
</dbReference>
<dbReference type="STRING" id="1349767.GJA_2641"/>
<dbReference type="AlphaFoldDB" id="W0V7M7"/>
<evidence type="ECO:0000256" key="3">
    <source>
        <dbReference type="ARBA" id="ARBA00022670"/>
    </source>
</evidence>
<feature type="transmembrane region" description="Helical" evidence="8">
    <location>
        <begin position="230"/>
        <end position="250"/>
    </location>
</feature>
<reference evidence="10 11" key="1">
    <citation type="journal article" date="2015" name="Genome Announc.">
        <title>Genome Sequence of Mushroom Soft-Rot Pathogen Janthinobacterium agaricidamnosum.</title>
        <authorList>
            <person name="Graupner K."/>
            <person name="Lackner G."/>
            <person name="Hertweck C."/>
        </authorList>
    </citation>
    <scope>NUCLEOTIDE SEQUENCE [LARGE SCALE GENOMIC DNA]</scope>
    <source>
        <strain evidence="11">NBRC 102515 / DSM 9628</strain>
    </source>
</reference>
<keyword evidence="6 8" id="KW-1133">Transmembrane helix</keyword>
<evidence type="ECO:0000259" key="9">
    <source>
        <dbReference type="Pfam" id="PF11984"/>
    </source>
</evidence>
<dbReference type="InterPro" id="IPR019127">
    <property type="entry name" value="Exosortase"/>
</dbReference>
<dbReference type="NCBIfam" id="TIGR03109">
    <property type="entry name" value="exosort_XrtA"/>
    <property type="match status" value="1"/>
</dbReference>
<feature type="domain" description="Methanolan biosynthesis EpsI" evidence="9">
    <location>
        <begin position="325"/>
        <end position="519"/>
    </location>
</feature>
<proteinExistence type="predicted"/>
<dbReference type="InterPro" id="IPR026392">
    <property type="entry name" value="Exo/Archaeosortase_dom"/>
</dbReference>
<gene>
    <name evidence="10" type="primary">epsI</name>
    <name evidence="10" type="ORF">GJA_2641</name>
</gene>
<dbReference type="HOGENOM" id="CLU_039817_1_0_4"/>
<keyword evidence="3" id="KW-0645">Protease</keyword>
<feature type="transmembrane region" description="Helical" evidence="8">
    <location>
        <begin position="56"/>
        <end position="77"/>
    </location>
</feature>
<feature type="transmembrane region" description="Helical" evidence="8">
    <location>
        <begin position="311"/>
        <end position="335"/>
    </location>
</feature>
<dbReference type="KEGG" id="jag:GJA_2641"/>
<dbReference type="InterPro" id="IPR017540">
    <property type="entry name" value="Exosortase-1"/>
</dbReference>
<dbReference type="InterPro" id="IPR013426">
    <property type="entry name" value="EpsH-like"/>
</dbReference>
<dbReference type="GO" id="GO:0008233">
    <property type="term" value="F:peptidase activity"/>
    <property type="evidence" value="ECO:0007669"/>
    <property type="project" value="UniProtKB-KW"/>
</dbReference>
<dbReference type="OrthoDB" id="9797363at2"/>
<evidence type="ECO:0000256" key="4">
    <source>
        <dbReference type="ARBA" id="ARBA00022692"/>
    </source>
</evidence>
<name>W0V7M7_9BURK</name>
<evidence type="ECO:0000313" key="11">
    <source>
        <dbReference type="Proteomes" id="UP000027604"/>
    </source>
</evidence>
<evidence type="ECO:0000256" key="6">
    <source>
        <dbReference type="ARBA" id="ARBA00022989"/>
    </source>
</evidence>
<dbReference type="Proteomes" id="UP000027604">
    <property type="component" value="Chromosome I"/>
</dbReference>
<protein>
    <submittedName>
        <fullName evidence="10">EpsI family protein</fullName>
    </submittedName>
</protein>
<organism evidence="10 11">
    <name type="scientific">Janthinobacterium agaricidamnosum NBRC 102515 = DSM 9628</name>
    <dbReference type="NCBI Taxonomy" id="1349767"/>
    <lineage>
        <taxon>Bacteria</taxon>
        <taxon>Pseudomonadati</taxon>
        <taxon>Pseudomonadota</taxon>
        <taxon>Betaproteobacteria</taxon>
        <taxon>Burkholderiales</taxon>
        <taxon>Oxalobacteraceae</taxon>
        <taxon>Janthinobacterium</taxon>
    </lineage>
</organism>
<dbReference type="InterPro" id="IPR014263">
    <property type="entry name" value="Methanolan_biosynth_EpsI"/>
</dbReference>
<feature type="transmembrane region" description="Helical" evidence="8">
    <location>
        <begin position="89"/>
        <end position="111"/>
    </location>
</feature>
<dbReference type="NCBIfam" id="TIGR04178">
    <property type="entry name" value="exo_archaeo"/>
    <property type="match status" value="1"/>
</dbReference>
<evidence type="ECO:0000256" key="8">
    <source>
        <dbReference type="SAM" id="Phobius"/>
    </source>
</evidence>
<keyword evidence="2" id="KW-1003">Cell membrane</keyword>
<dbReference type="EMBL" id="HG322949">
    <property type="protein sequence ID" value="CDG83272.1"/>
    <property type="molecule type" value="Genomic_DNA"/>
</dbReference>
<evidence type="ECO:0000256" key="5">
    <source>
        <dbReference type="ARBA" id="ARBA00022801"/>
    </source>
</evidence>
<keyword evidence="5" id="KW-0378">Hydrolase</keyword>
<dbReference type="GO" id="GO:0006508">
    <property type="term" value="P:proteolysis"/>
    <property type="evidence" value="ECO:0007669"/>
    <property type="project" value="UniProtKB-KW"/>
</dbReference>
<dbReference type="PATRIC" id="fig|1349767.4.peg.4370"/>
<accession>W0V7M7</accession>
<evidence type="ECO:0000256" key="7">
    <source>
        <dbReference type="ARBA" id="ARBA00023136"/>
    </source>
</evidence>
<comment type="subcellular location">
    <subcellularLocation>
        <location evidence="1">Cell membrane</location>
        <topology evidence="1">Multi-pass membrane protein</topology>
    </subcellularLocation>
</comment>
<feature type="transmembrane region" description="Helical" evidence="8">
    <location>
        <begin position="117"/>
        <end position="139"/>
    </location>
</feature>
<dbReference type="RefSeq" id="WP_051780749.1">
    <property type="nucleotide sequence ID" value="NZ_BCTH01000040.1"/>
</dbReference>
<dbReference type="NCBIfam" id="TIGR02602">
    <property type="entry name" value="8TM_EpsH"/>
    <property type="match status" value="1"/>
</dbReference>
<keyword evidence="4 8" id="KW-0812">Transmembrane</keyword>
<keyword evidence="7 8" id="KW-0472">Membrane</keyword>